<dbReference type="RefSeq" id="XP_025347546.1">
    <property type="nucleotide sequence ID" value="XM_025489731.1"/>
</dbReference>
<evidence type="ECO:0000256" key="1">
    <source>
        <dbReference type="ARBA" id="ARBA00007274"/>
    </source>
</evidence>
<dbReference type="InterPro" id="IPR024688">
    <property type="entry name" value="Mac_dom"/>
</dbReference>
<name>A0A316U579_9BASI</name>
<dbReference type="PANTHER" id="PTHR23416">
    <property type="entry name" value="SIALIC ACID SYNTHASE-RELATED"/>
    <property type="match status" value="1"/>
</dbReference>
<feature type="region of interest" description="Disordered" evidence="3">
    <location>
        <begin position="1"/>
        <end position="83"/>
    </location>
</feature>
<feature type="compositionally biased region" description="Basic and acidic residues" evidence="3">
    <location>
        <begin position="1"/>
        <end position="10"/>
    </location>
</feature>
<dbReference type="Gene3D" id="2.160.10.10">
    <property type="entry name" value="Hexapeptide repeat proteins"/>
    <property type="match status" value="1"/>
</dbReference>
<protein>
    <submittedName>
        <fullName evidence="5">Trimeric LpxA-like protein</fullName>
    </submittedName>
</protein>
<evidence type="ECO:0000256" key="3">
    <source>
        <dbReference type="SAM" id="MobiDB-lite"/>
    </source>
</evidence>
<feature type="compositionally biased region" description="Basic and acidic residues" evidence="3">
    <location>
        <begin position="37"/>
        <end position="50"/>
    </location>
</feature>
<dbReference type="InterPro" id="IPR051159">
    <property type="entry name" value="Hexapeptide_acetyltransf"/>
</dbReference>
<dbReference type="OrthoDB" id="25818at2759"/>
<dbReference type="GO" id="GO:0008374">
    <property type="term" value="F:O-acyltransferase activity"/>
    <property type="evidence" value="ECO:0007669"/>
    <property type="project" value="TreeGrafter"/>
</dbReference>
<dbReference type="Pfam" id="PF12464">
    <property type="entry name" value="Mac"/>
    <property type="match status" value="1"/>
</dbReference>
<comment type="similarity">
    <text evidence="1">Belongs to the transferase hexapeptide repeat family.</text>
</comment>
<evidence type="ECO:0000313" key="6">
    <source>
        <dbReference type="Proteomes" id="UP000245942"/>
    </source>
</evidence>
<evidence type="ECO:0000259" key="4">
    <source>
        <dbReference type="SMART" id="SM01266"/>
    </source>
</evidence>
<reference evidence="5 6" key="1">
    <citation type="journal article" date="2018" name="Mol. Biol. Evol.">
        <title>Broad Genomic Sampling Reveals a Smut Pathogenic Ancestry of the Fungal Clade Ustilaginomycotina.</title>
        <authorList>
            <person name="Kijpornyongpan T."/>
            <person name="Mondo S.J."/>
            <person name="Barry K."/>
            <person name="Sandor L."/>
            <person name="Lee J."/>
            <person name="Lipzen A."/>
            <person name="Pangilinan J."/>
            <person name="LaButti K."/>
            <person name="Hainaut M."/>
            <person name="Henrissat B."/>
            <person name="Grigoriev I.V."/>
            <person name="Spatafora J.W."/>
            <person name="Aime M.C."/>
        </authorList>
    </citation>
    <scope>NUCLEOTIDE SEQUENCE [LARGE SCALE GENOMIC DNA]</scope>
    <source>
        <strain evidence="5 6">MCA 4718</strain>
    </source>
</reference>
<gene>
    <name evidence="5" type="ORF">BCV69DRAFT_208181</name>
</gene>
<accession>A0A316U579</accession>
<keyword evidence="2" id="KW-0808">Transferase</keyword>
<dbReference type="EMBL" id="KZ819328">
    <property type="protein sequence ID" value="PWN20386.1"/>
    <property type="molecule type" value="Genomic_DNA"/>
</dbReference>
<evidence type="ECO:0000256" key="2">
    <source>
        <dbReference type="ARBA" id="ARBA00022679"/>
    </source>
</evidence>
<sequence length="278" mass="30674">MSSKEGRTPKEGLPSLGCTQSLRRHSAKSSVGLRFRLRFDMHDSEGDKRAGRTGPEGTFVADPYLPDDNGSDMEPSLEPPTQPLKVGFTATQRFDALDARYADRLAGMSMEERGLLGLPYMPNDPKLMAQRLRARQLEYEYNHSPPGASPPSIDRQGNVVDAEESPLHDVANRQRQRIIGQLFDLSKEMSKRVFLEPPFHVDFGFNIKFKGDFFANAGLCILDVAEVTIGQGVLFGPAVHIYAATHSVSVTERSEGFERALPVSIGDDCWVGGNSCIM</sequence>
<dbReference type="STRING" id="1684307.A0A316U579"/>
<dbReference type="SUPFAM" id="SSF51161">
    <property type="entry name" value="Trimeric LpxA-like enzymes"/>
    <property type="match status" value="1"/>
</dbReference>
<keyword evidence="6" id="KW-1185">Reference proteome</keyword>
<organism evidence="5 6">
    <name type="scientific">Pseudomicrostroma glucosiphilum</name>
    <dbReference type="NCBI Taxonomy" id="1684307"/>
    <lineage>
        <taxon>Eukaryota</taxon>
        <taxon>Fungi</taxon>
        <taxon>Dikarya</taxon>
        <taxon>Basidiomycota</taxon>
        <taxon>Ustilaginomycotina</taxon>
        <taxon>Exobasidiomycetes</taxon>
        <taxon>Microstromatales</taxon>
        <taxon>Microstromatales incertae sedis</taxon>
        <taxon>Pseudomicrostroma</taxon>
    </lineage>
</organism>
<dbReference type="InterPro" id="IPR011004">
    <property type="entry name" value="Trimer_LpxA-like_sf"/>
</dbReference>
<feature type="domain" description="Maltose/galactoside acetyltransferase" evidence="4">
    <location>
        <begin position="111"/>
        <end position="188"/>
    </location>
</feature>
<dbReference type="GO" id="GO:0016407">
    <property type="term" value="F:acetyltransferase activity"/>
    <property type="evidence" value="ECO:0007669"/>
    <property type="project" value="InterPro"/>
</dbReference>
<dbReference type="GeneID" id="37011465"/>
<proteinExistence type="inferred from homology"/>
<dbReference type="SMART" id="SM01266">
    <property type="entry name" value="Mac"/>
    <property type="match status" value="1"/>
</dbReference>
<evidence type="ECO:0000313" key="5">
    <source>
        <dbReference type="EMBL" id="PWN20386.1"/>
    </source>
</evidence>
<dbReference type="Proteomes" id="UP000245942">
    <property type="component" value="Unassembled WGS sequence"/>
</dbReference>
<dbReference type="PANTHER" id="PTHR23416:SF23">
    <property type="entry name" value="ACETYLTRANSFERASE C18B11.09C-RELATED"/>
    <property type="match status" value="1"/>
</dbReference>
<dbReference type="AlphaFoldDB" id="A0A316U579"/>